<proteinExistence type="predicted"/>
<keyword evidence="5" id="KW-1185">Reference proteome</keyword>
<dbReference type="InterPro" id="IPR050553">
    <property type="entry name" value="Thioredoxin_ResA/DsbE_sf"/>
</dbReference>
<dbReference type="CDD" id="cd02966">
    <property type="entry name" value="TlpA_like_family"/>
    <property type="match status" value="1"/>
</dbReference>
<evidence type="ECO:0000259" key="3">
    <source>
        <dbReference type="PROSITE" id="PS51352"/>
    </source>
</evidence>
<dbReference type="OrthoDB" id="9799347at2"/>
<dbReference type="InterPro" id="IPR036249">
    <property type="entry name" value="Thioredoxin-like_sf"/>
</dbReference>
<dbReference type="PANTHER" id="PTHR42852">
    <property type="entry name" value="THIOL:DISULFIDE INTERCHANGE PROTEIN DSBE"/>
    <property type="match status" value="1"/>
</dbReference>
<dbReference type="GO" id="GO:0015036">
    <property type="term" value="F:disulfide oxidoreductase activity"/>
    <property type="evidence" value="ECO:0007669"/>
    <property type="project" value="UniProtKB-ARBA"/>
</dbReference>
<feature type="signal peptide" evidence="2">
    <location>
        <begin position="1"/>
        <end position="21"/>
    </location>
</feature>
<dbReference type="Gene3D" id="3.40.30.10">
    <property type="entry name" value="Glutaredoxin"/>
    <property type="match status" value="1"/>
</dbReference>
<organism evidence="4 5">
    <name type="scientific">Idiomarina tyrosinivorans</name>
    <dbReference type="NCBI Taxonomy" id="1445662"/>
    <lineage>
        <taxon>Bacteria</taxon>
        <taxon>Pseudomonadati</taxon>
        <taxon>Pseudomonadota</taxon>
        <taxon>Gammaproteobacteria</taxon>
        <taxon>Alteromonadales</taxon>
        <taxon>Idiomarinaceae</taxon>
        <taxon>Idiomarina</taxon>
    </lineage>
</organism>
<gene>
    <name evidence="4" type="ORF">CWI84_01540</name>
</gene>
<dbReference type="EMBL" id="PIQH01000001">
    <property type="protein sequence ID" value="RUO81468.1"/>
    <property type="molecule type" value="Genomic_DNA"/>
</dbReference>
<dbReference type="Pfam" id="PF00578">
    <property type="entry name" value="AhpC-TSA"/>
    <property type="match status" value="1"/>
</dbReference>
<dbReference type="PROSITE" id="PS51352">
    <property type="entry name" value="THIOREDOXIN_2"/>
    <property type="match status" value="1"/>
</dbReference>
<protein>
    <submittedName>
        <fullName evidence="4">TlpA family protein disulfide reductase</fullName>
    </submittedName>
</protein>
<dbReference type="PROSITE" id="PS51257">
    <property type="entry name" value="PROKAR_LIPOPROTEIN"/>
    <property type="match status" value="1"/>
</dbReference>
<dbReference type="AlphaFoldDB" id="A0A432ZUH9"/>
<feature type="chain" id="PRO_5019008466" evidence="2">
    <location>
        <begin position="22"/>
        <end position="148"/>
    </location>
</feature>
<evidence type="ECO:0000313" key="5">
    <source>
        <dbReference type="Proteomes" id="UP000287996"/>
    </source>
</evidence>
<sequence>MNLNKTIALCFLLLISGCQPQADFHSDDQQSYQWQQLQGKTVVVNFFAEWCAPCLREVPELNRFYQQKGDDVKLFGVSFDPMSNQQLAALKSKHHIGYPLVLPNPAPKFPFERPKMLPATYIVHSDGSVTGPLLGEQTVESLNQALRK</sequence>
<dbReference type="RefSeq" id="WP_126840809.1">
    <property type="nucleotide sequence ID" value="NZ_PIQH01000001.1"/>
</dbReference>
<evidence type="ECO:0000256" key="2">
    <source>
        <dbReference type="SAM" id="SignalP"/>
    </source>
</evidence>
<accession>A0A432ZUH9</accession>
<evidence type="ECO:0000256" key="1">
    <source>
        <dbReference type="ARBA" id="ARBA00023284"/>
    </source>
</evidence>
<feature type="domain" description="Thioredoxin" evidence="3">
    <location>
        <begin position="13"/>
        <end position="148"/>
    </location>
</feature>
<dbReference type="InterPro" id="IPR000866">
    <property type="entry name" value="AhpC/TSA"/>
</dbReference>
<dbReference type="InterPro" id="IPR017937">
    <property type="entry name" value="Thioredoxin_CS"/>
</dbReference>
<dbReference type="PROSITE" id="PS00194">
    <property type="entry name" value="THIOREDOXIN_1"/>
    <property type="match status" value="1"/>
</dbReference>
<dbReference type="SUPFAM" id="SSF52833">
    <property type="entry name" value="Thioredoxin-like"/>
    <property type="match status" value="1"/>
</dbReference>
<name>A0A432ZUH9_9GAMM</name>
<evidence type="ECO:0000313" key="4">
    <source>
        <dbReference type="EMBL" id="RUO81468.1"/>
    </source>
</evidence>
<keyword evidence="2" id="KW-0732">Signal</keyword>
<dbReference type="GO" id="GO:0016209">
    <property type="term" value="F:antioxidant activity"/>
    <property type="evidence" value="ECO:0007669"/>
    <property type="project" value="InterPro"/>
</dbReference>
<comment type="caution">
    <text evidence="4">The sequence shown here is derived from an EMBL/GenBank/DDBJ whole genome shotgun (WGS) entry which is preliminary data.</text>
</comment>
<reference evidence="4 5" key="1">
    <citation type="journal article" date="2011" name="Front. Microbiol.">
        <title>Genomic signatures of strain selection and enhancement in Bacillus atrophaeus var. globigii, a historical biowarfare simulant.</title>
        <authorList>
            <person name="Gibbons H.S."/>
            <person name="Broomall S.M."/>
            <person name="McNew L.A."/>
            <person name="Daligault H."/>
            <person name="Chapman C."/>
            <person name="Bruce D."/>
            <person name="Karavis M."/>
            <person name="Krepps M."/>
            <person name="McGregor P.A."/>
            <person name="Hong C."/>
            <person name="Park K.H."/>
            <person name="Akmal A."/>
            <person name="Feldman A."/>
            <person name="Lin J.S."/>
            <person name="Chang W.E."/>
            <person name="Higgs B.W."/>
            <person name="Demirev P."/>
            <person name="Lindquist J."/>
            <person name="Liem A."/>
            <person name="Fochler E."/>
            <person name="Read T.D."/>
            <person name="Tapia R."/>
            <person name="Johnson S."/>
            <person name="Bishop-Lilly K.A."/>
            <person name="Detter C."/>
            <person name="Han C."/>
            <person name="Sozhamannan S."/>
            <person name="Rosenzweig C.N."/>
            <person name="Skowronski E.W."/>
        </authorList>
    </citation>
    <scope>NUCLEOTIDE SEQUENCE [LARGE SCALE GENOMIC DNA]</scope>
    <source>
        <strain evidence="4 5">CC-PW-9</strain>
    </source>
</reference>
<dbReference type="InterPro" id="IPR013766">
    <property type="entry name" value="Thioredoxin_domain"/>
</dbReference>
<keyword evidence="1" id="KW-0676">Redox-active center</keyword>
<dbReference type="PANTHER" id="PTHR42852:SF13">
    <property type="entry name" value="PROTEIN DIPZ"/>
    <property type="match status" value="1"/>
</dbReference>
<dbReference type="Proteomes" id="UP000287996">
    <property type="component" value="Unassembled WGS sequence"/>
</dbReference>